<name>A0ACC1JD10_9FUNG</name>
<dbReference type="EMBL" id="JANBPW010000819">
    <property type="protein sequence ID" value="KAJ1948178.1"/>
    <property type="molecule type" value="Genomic_DNA"/>
</dbReference>
<comment type="caution">
    <text evidence="1">The sequence shown here is derived from an EMBL/GenBank/DDBJ whole genome shotgun (WGS) entry which is preliminary data.</text>
</comment>
<sequence>MQPTHHAQRRRPGRIIDSHRRLTSHRQHHAVTSTGHPPGAIIGLKHTRRPPRSHHWLSMAAQRQTRCSIKTVARPHITAVTQLFTLHARCSRQQTA</sequence>
<gene>
    <name evidence="1" type="ORF">FBU59_001714</name>
</gene>
<proteinExistence type="predicted"/>
<keyword evidence="2" id="KW-1185">Reference proteome</keyword>
<feature type="non-terminal residue" evidence="1">
    <location>
        <position position="96"/>
    </location>
</feature>
<reference evidence="1" key="1">
    <citation type="submission" date="2022-07" db="EMBL/GenBank/DDBJ databases">
        <title>Phylogenomic reconstructions and comparative analyses of Kickxellomycotina fungi.</title>
        <authorList>
            <person name="Reynolds N.K."/>
            <person name="Stajich J.E."/>
            <person name="Barry K."/>
            <person name="Grigoriev I.V."/>
            <person name="Crous P."/>
            <person name="Smith M.E."/>
        </authorList>
    </citation>
    <scope>NUCLEOTIDE SEQUENCE</scope>
    <source>
        <strain evidence="1">NRRL 5244</strain>
    </source>
</reference>
<dbReference type="Proteomes" id="UP001150603">
    <property type="component" value="Unassembled WGS sequence"/>
</dbReference>
<evidence type="ECO:0000313" key="1">
    <source>
        <dbReference type="EMBL" id="KAJ1948178.1"/>
    </source>
</evidence>
<accession>A0ACC1JD10</accession>
<organism evidence="1 2">
    <name type="scientific">Linderina macrospora</name>
    <dbReference type="NCBI Taxonomy" id="4868"/>
    <lineage>
        <taxon>Eukaryota</taxon>
        <taxon>Fungi</taxon>
        <taxon>Fungi incertae sedis</taxon>
        <taxon>Zoopagomycota</taxon>
        <taxon>Kickxellomycotina</taxon>
        <taxon>Kickxellomycetes</taxon>
        <taxon>Kickxellales</taxon>
        <taxon>Kickxellaceae</taxon>
        <taxon>Linderina</taxon>
    </lineage>
</organism>
<evidence type="ECO:0000313" key="2">
    <source>
        <dbReference type="Proteomes" id="UP001150603"/>
    </source>
</evidence>
<protein>
    <submittedName>
        <fullName evidence="1">Uncharacterized protein</fullName>
    </submittedName>
</protein>